<keyword evidence="7 10" id="KW-1133">Transmembrane helix</keyword>
<dbReference type="Pfam" id="PF16192">
    <property type="entry name" value="PMT_4TMC"/>
    <property type="match status" value="1"/>
</dbReference>
<dbReference type="InterPro" id="IPR032421">
    <property type="entry name" value="PMT_4TMC"/>
</dbReference>
<comment type="caution">
    <text evidence="13">The sequence shown here is derived from an EMBL/GenBank/DDBJ whole genome shotgun (WGS) entry which is preliminary data.</text>
</comment>
<dbReference type="Pfam" id="PF02366">
    <property type="entry name" value="PMT"/>
    <property type="match status" value="1"/>
</dbReference>
<dbReference type="EC" id="2.4.1.-" evidence="10"/>
<comment type="function">
    <text evidence="10">Protein O-mannosyltransferase that catalyzes the transfer of a single mannose residue from a polyprenol phospho-mannosyl lipidic donor to the hydroxyl group of selected serine and threonine residues in acceptor proteins.</text>
</comment>
<evidence type="ECO:0000256" key="5">
    <source>
        <dbReference type="ARBA" id="ARBA00022679"/>
    </source>
</evidence>
<comment type="similarity">
    <text evidence="3 10">Belongs to the glycosyltransferase 39 family.</text>
</comment>
<evidence type="ECO:0000256" key="7">
    <source>
        <dbReference type="ARBA" id="ARBA00022989"/>
    </source>
</evidence>
<evidence type="ECO:0000256" key="6">
    <source>
        <dbReference type="ARBA" id="ARBA00022692"/>
    </source>
</evidence>
<sequence>MSKLIPITSFRFGIITTFILSLTLRFWGISRFNSIVFDEIYFAKFGQNYLSRIPFFDSQPPLGKYLIALGIWLAQYLPFPHHGAVTVADVTLSPWSFRWLNAFTGACIPLIVAAIAYQLSHRRSYAIIASLLAAADGLFLVESRFALINIYLVIFGLLGQWFFLQATATSGQRQWLCLAAAGVNFGAAASVKWNGLGYLLAAYILWGVAWLHNIATKPKNQWVAHPLAQPIPVIPFILNLGLLPAAIYSLYWLPHLLLNPEYNFWEVHGQILGYHQRLGNGTDVHPYCSSWWSWPLMLRPVAYFYSKTKTPQNQEIIFHVNGMGNPILWWLSAAAILALIWILSRQLFWQYNRPYAETSSAIVTYKPSLIILPHSEYHWWIALYLVVNYLANWLPWAGVSRCQFIYLYMEAVVFAWLALAFLLDWWLESPSLLWRGIAVTITLAVMLAFSFWLPLYLGLPLTPFAWKLRIWLSSWI</sequence>
<keyword evidence="10" id="KW-1003">Cell membrane</keyword>
<feature type="domain" description="ArnT-like N-terminal" evidence="11">
    <location>
        <begin position="17"/>
        <end position="254"/>
    </location>
</feature>
<dbReference type="EMBL" id="DSPX01000084">
    <property type="protein sequence ID" value="HGG00694.1"/>
    <property type="molecule type" value="Genomic_DNA"/>
</dbReference>
<feature type="transmembrane region" description="Helical" evidence="10">
    <location>
        <begin position="99"/>
        <end position="117"/>
    </location>
</feature>
<comment type="subcellular location">
    <subcellularLocation>
        <location evidence="10">Cell membrane</location>
    </subcellularLocation>
    <subcellularLocation>
        <location evidence="1">Endomembrane system</location>
        <topology evidence="1">Multi-pass membrane protein</topology>
    </subcellularLocation>
</comment>
<accession>A0A7C3VG95</accession>
<gene>
    <name evidence="13" type="ORF">ENR15_08605</name>
</gene>
<feature type="transmembrane region" description="Helical" evidence="10">
    <location>
        <begin position="433"/>
        <end position="459"/>
    </location>
</feature>
<dbReference type="GO" id="GO:0005886">
    <property type="term" value="C:plasma membrane"/>
    <property type="evidence" value="ECO:0007669"/>
    <property type="project" value="UniProtKB-SubCell"/>
</dbReference>
<keyword evidence="4 10" id="KW-0328">Glycosyltransferase</keyword>
<evidence type="ECO:0000256" key="8">
    <source>
        <dbReference type="ARBA" id="ARBA00023136"/>
    </source>
</evidence>
<dbReference type="PANTHER" id="PTHR10050">
    <property type="entry name" value="DOLICHYL-PHOSPHATE-MANNOSE--PROTEIN MANNOSYLTRANSFERASE"/>
    <property type="match status" value="1"/>
</dbReference>
<dbReference type="UniPathway" id="UPA00378"/>
<dbReference type="PANTHER" id="PTHR10050:SF46">
    <property type="entry name" value="PROTEIN O-MANNOSYL-TRANSFERASE 2"/>
    <property type="match status" value="1"/>
</dbReference>
<proteinExistence type="inferred from homology"/>
<dbReference type="AlphaFoldDB" id="A0A7C3VG95"/>
<feature type="transmembrane region" description="Helical" evidence="10">
    <location>
        <begin position="197"/>
        <end position="215"/>
    </location>
</feature>
<evidence type="ECO:0000256" key="4">
    <source>
        <dbReference type="ARBA" id="ARBA00022676"/>
    </source>
</evidence>
<organism evidence="13">
    <name type="scientific">Planktothricoides sp. SpSt-374</name>
    <dbReference type="NCBI Taxonomy" id="2282167"/>
    <lineage>
        <taxon>Bacteria</taxon>
        <taxon>Bacillati</taxon>
        <taxon>Cyanobacteriota</taxon>
        <taxon>Cyanophyceae</taxon>
        <taxon>Oscillatoriophycideae</taxon>
        <taxon>Oscillatoriales</taxon>
        <taxon>Oscillatoriaceae</taxon>
        <taxon>Planktothricoides</taxon>
    </lineage>
</organism>
<feature type="transmembrane region" description="Helical" evidence="10">
    <location>
        <begin position="327"/>
        <end position="344"/>
    </location>
</feature>
<evidence type="ECO:0000313" key="13">
    <source>
        <dbReference type="EMBL" id="HGG00694.1"/>
    </source>
</evidence>
<feature type="transmembrane region" description="Helical" evidence="10">
    <location>
        <begin position="146"/>
        <end position="163"/>
    </location>
</feature>
<name>A0A7C3VG95_9CYAN</name>
<dbReference type="GO" id="GO:0012505">
    <property type="term" value="C:endomembrane system"/>
    <property type="evidence" value="ECO:0007669"/>
    <property type="project" value="UniProtKB-SubCell"/>
</dbReference>
<keyword evidence="6 10" id="KW-0812">Transmembrane</keyword>
<feature type="transmembrane region" description="Helical" evidence="10">
    <location>
        <begin position="406"/>
        <end position="427"/>
    </location>
</feature>
<evidence type="ECO:0000256" key="9">
    <source>
        <dbReference type="ARBA" id="ARBA00093617"/>
    </source>
</evidence>
<feature type="transmembrane region" description="Helical" evidence="10">
    <location>
        <begin position="236"/>
        <end position="253"/>
    </location>
</feature>
<evidence type="ECO:0000256" key="3">
    <source>
        <dbReference type="ARBA" id="ARBA00007222"/>
    </source>
</evidence>
<evidence type="ECO:0000256" key="10">
    <source>
        <dbReference type="RuleBase" id="RU367007"/>
    </source>
</evidence>
<evidence type="ECO:0000259" key="12">
    <source>
        <dbReference type="Pfam" id="PF16192"/>
    </source>
</evidence>
<protein>
    <recommendedName>
        <fullName evidence="9 10">Polyprenol-phosphate-mannose--protein mannosyltransferase</fullName>
        <ecNumber evidence="10">2.4.1.-</ecNumber>
    </recommendedName>
</protein>
<comment type="pathway">
    <text evidence="2 10">Protein modification; protein glycosylation.</text>
</comment>
<evidence type="ECO:0000256" key="1">
    <source>
        <dbReference type="ARBA" id="ARBA00004127"/>
    </source>
</evidence>
<dbReference type="InterPro" id="IPR003342">
    <property type="entry name" value="ArnT-like_N"/>
</dbReference>
<reference evidence="13" key="1">
    <citation type="journal article" date="2020" name="mSystems">
        <title>Genome- and Community-Level Interaction Insights into Carbon Utilization and Element Cycling Functions of Hydrothermarchaeota in Hydrothermal Sediment.</title>
        <authorList>
            <person name="Zhou Z."/>
            <person name="Liu Y."/>
            <person name="Xu W."/>
            <person name="Pan J."/>
            <person name="Luo Z.H."/>
            <person name="Li M."/>
        </authorList>
    </citation>
    <scope>NUCLEOTIDE SEQUENCE [LARGE SCALE GENOMIC DNA]</scope>
    <source>
        <strain evidence="13">SpSt-374</strain>
    </source>
</reference>
<evidence type="ECO:0000256" key="2">
    <source>
        <dbReference type="ARBA" id="ARBA00004922"/>
    </source>
</evidence>
<evidence type="ECO:0000259" key="11">
    <source>
        <dbReference type="Pfam" id="PF02366"/>
    </source>
</evidence>
<keyword evidence="8 10" id="KW-0472">Membrane</keyword>
<feature type="transmembrane region" description="Helical" evidence="10">
    <location>
        <begin position="6"/>
        <end position="27"/>
    </location>
</feature>
<feature type="domain" description="Protein O-mannosyl-transferase C-terminal four TM" evidence="12">
    <location>
        <begin position="263"/>
        <end position="475"/>
    </location>
</feature>
<dbReference type="GO" id="GO:0004169">
    <property type="term" value="F:dolichyl-phosphate-mannose-protein mannosyltransferase activity"/>
    <property type="evidence" value="ECO:0007669"/>
    <property type="project" value="UniProtKB-UniRule"/>
</dbReference>
<dbReference type="InterPro" id="IPR027005">
    <property type="entry name" value="PMT-like"/>
</dbReference>
<feature type="transmembrane region" description="Helical" evidence="10">
    <location>
        <begin position="377"/>
        <end position="394"/>
    </location>
</feature>
<keyword evidence="5 10" id="KW-0808">Transferase</keyword>
<feature type="transmembrane region" description="Helical" evidence="10">
    <location>
        <begin position="124"/>
        <end position="140"/>
    </location>
</feature>